<evidence type="ECO:0000313" key="4">
    <source>
        <dbReference type="Proteomes" id="UP000184304"/>
    </source>
</evidence>
<dbReference type="OMA" id="RPKENTF"/>
<evidence type="ECO:0000256" key="2">
    <source>
        <dbReference type="SAM" id="Phobius"/>
    </source>
</evidence>
<dbReference type="Proteomes" id="UP000184304">
    <property type="component" value="Unassembled WGS sequence"/>
</dbReference>
<reference evidence="4" key="1">
    <citation type="journal article" date="2017" name="Genome Biol.">
        <title>Comparative genomics reveals high biological diversity and specific adaptations in the industrially and medically important fungal genus Aspergillus.</title>
        <authorList>
            <person name="de Vries R.P."/>
            <person name="Riley R."/>
            <person name="Wiebenga A."/>
            <person name="Aguilar-Osorio G."/>
            <person name="Amillis S."/>
            <person name="Uchima C.A."/>
            <person name="Anderluh G."/>
            <person name="Asadollahi M."/>
            <person name="Askin M."/>
            <person name="Barry K."/>
            <person name="Battaglia E."/>
            <person name="Bayram O."/>
            <person name="Benocci T."/>
            <person name="Braus-Stromeyer S.A."/>
            <person name="Caldana C."/>
            <person name="Canovas D."/>
            <person name="Cerqueira G.C."/>
            <person name="Chen F."/>
            <person name="Chen W."/>
            <person name="Choi C."/>
            <person name="Clum A."/>
            <person name="Dos Santos R.A."/>
            <person name="Damasio A.R."/>
            <person name="Diallinas G."/>
            <person name="Emri T."/>
            <person name="Fekete E."/>
            <person name="Flipphi M."/>
            <person name="Freyberg S."/>
            <person name="Gallo A."/>
            <person name="Gournas C."/>
            <person name="Habgood R."/>
            <person name="Hainaut M."/>
            <person name="Harispe M.L."/>
            <person name="Henrissat B."/>
            <person name="Hilden K.S."/>
            <person name="Hope R."/>
            <person name="Hossain A."/>
            <person name="Karabika E."/>
            <person name="Karaffa L."/>
            <person name="Karanyi Z."/>
            <person name="Krasevec N."/>
            <person name="Kuo A."/>
            <person name="Kusch H."/>
            <person name="LaButti K."/>
            <person name="Lagendijk E.L."/>
            <person name="Lapidus A."/>
            <person name="Levasseur A."/>
            <person name="Lindquist E."/>
            <person name="Lipzen A."/>
            <person name="Logrieco A.F."/>
            <person name="MacCabe A."/>
            <person name="Maekelae M.R."/>
            <person name="Malavazi I."/>
            <person name="Melin P."/>
            <person name="Meyer V."/>
            <person name="Mielnichuk N."/>
            <person name="Miskei M."/>
            <person name="Molnar A.P."/>
            <person name="Mule G."/>
            <person name="Ngan C.Y."/>
            <person name="Orejas M."/>
            <person name="Orosz E."/>
            <person name="Ouedraogo J.P."/>
            <person name="Overkamp K.M."/>
            <person name="Park H.-S."/>
            <person name="Perrone G."/>
            <person name="Piumi F."/>
            <person name="Punt P.J."/>
            <person name="Ram A.F."/>
            <person name="Ramon A."/>
            <person name="Rauscher S."/>
            <person name="Record E."/>
            <person name="Riano-Pachon D.M."/>
            <person name="Robert V."/>
            <person name="Roehrig J."/>
            <person name="Ruller R."/>
            <person name="Salamov A."/>
            <person name="Salih N.S."/>
            <person name="Samson R.A."/>
            <person name="Sandor E."/>
            <person name="Sanguinetti M."/>
            <person name="Schuetze T."/>
            <person name="Sepcic K."/>
            <person name="Shelest E."/>
            <person name="Sherlock G."/>
            <person name="Sophianopoulou V."/>
            <person name="Squina F.M."/>
            <person name="Sun H."/>
            <person name="Susca A."/>
            <person name="Todd R.B."/>
            <person name="Tsang A."/>
            <person name="Unkles S.E."/>
            <person name="van de Wiele N."/>
            <person name="van Rossen-Uffink D."/>
            <person name="Oliveira J.V."/>
            <person name="Vesth T.C."/>
            <person name="Visser J."/>
            <person name="Yu J.-H."/>
            <person name="Zhou M."/>
            <person name="Andersen M.R."/>
            <person name="Archer D.B."/>
            <person name="Baker S.E."/>
            <person name="Benoit I."/>
            <person name="Brakhage A.A."/>
            <person name="Braus G.H."/>
            <person name="Fischer R."/>
            <person name="Frisvad J.C."/>
            <person name="Goldman G.H."/>
            <person name="Houbraken J."/>
            <person name="Oakley B."/>
            <person name="Pocsi I."/>
            <person name="Scazzocchio C."/>
            <person name="Seiboth B."/>
            <person name="vanKuyk P.A."/>
            <person name="Wortman J."/>
            <person name="Dyer P.S."/>
            <person name="Grigoriev I.V."/>
        </authorList>
    </citation>
    <scope>NUCLEOTIDE SEQUENCE [LARGE SCALE GENOMIC DNA]</scope>
    <source>
        <strain evidence="4">CBS 134.48</strain>
    </source>
</reference>
<keyword evidence="2" id="KW-0812">Transmembrane</keyword>
<dbReference type="EMBL" id="KV878187">
    <property type="protein sequence ID" value="OJI86982.1"/>
    <property type="molecule type" value="Genomic_DNA"/>
</dbReference>
<gene>
    <name evidence="3" type="ORF">ASPTUDRAFT_27972</name>
</gene>
<keyword evidence="2" id="KW-0472">Membrane</keyword>
<name>A0A1L9NCS4_ASPTC</name>
<organism evidence="3 4">
    <name type="scientific">Aspergillus tubingensis (strain CBS 134.48)</name>
    <dbReference type="NCBI Taxonomy" id="767770"/>
    <lineage>
        <taxon>Eukaryota</taxon>
        <taxon>Fungi</taxon>
        <taxon>Dikarya</taxon>
        <taxon>Ascomycota</taxon>
        <taxon>Pezizomycotina</taxon>
        <taxon>Eurotiomycetes</taxon>
        <taxon>Eurotiomycetidae</taxon>
        <taxon>Eurotiales</taxon>
        <taxon>Aspergillaceae</taxon>
        <taxon>Aspergillus</taxon>
        <taxon>Aspergillus subgen. Circumdati</taxon>
    </lineage>
</organism>
<evidence type="ECO:0000313" key="3">
    <source>
        <dbReference type="EMBL" id="OJI86982.1"/>
    </source>
</evidence>
<protein>
    <submittedName>
        <fullName evidence="3">Uncharacterized protein</fullName>
    </submittedName>
</protein>
<feature type="region of interest" description="Disordered" evidence="1">
    <location>
        <begin position="1"/>
        <end position="21"/>
    </location>
</feature>
<sequence length="487" mass="54675">MPPAFTKPVTIMQEPKSSDPEYPFCQASDNLQNFPSRLQYKHPENCPARPTAARSDSHDTDAFHIFPMEVDKEHPTNPSISACKMLETFSDKDTANRQGIPDMFNDAFVFEKWYESTIESCGKSDRDTPSPARPGNTTLAILNEKSLSERNSRSPVEAKPAWKPPRPPKPRFLAHLDIAGTETYENATPSPMPALRDGPVDHKWLAPTRAQLSTPQGCSRSRIRLANRSILLQGMDNDIGKRHRGPWSDPKLGPSRFLSRPVKRGTKPYLVKNNLNQPFPAPLPSIDGLPLCQDLKITKSRSAKTCVQNPSNALLSPQEVPEPNLKRIGNWLGKPLSWISHLLQPKERGVISITLVGQQPLQHPRSGYASYEFIVSFVWPWPNPSASESTRIHQEQELNLPVSSYDATRLFRADITMPYLAMRLILALCNVLRSLTHRTVVASFVQLFVGFIGLPVLYVLERFSVKFSIHPRESDTTQSARDQHAAL</sequence>
<keyword evidence="4" id="KW-1185">Reference proteome</keyword>
<dbReference type="VEuPathDB" id="FungiDB:ASPTUDRAFT_27972"/>
<keyword evidence="2" id="KW-1133">Transmembrane helix</keyword>
<feature type="transmembrane region" description="Helical" evidence="2">
    <location>
        <begin position="440"/>
        <end position="460"/>
    </location>
</feature>
<feature type="region of interest" description="Disordered" evidence="1">
    <location>
        <begin position="120"/>
        <end position="170"/>
    </location>
</feature>
<proteinExistence type="predicted"/>
<evidence type="ECO:0000256" key="1">
    <source>
        <dbReference type="SAM" id="MobiDB-lite"/>
    </source>
</evidence>
<accession>A0A1L9NCS4</accession>
<dbReference type="OrthoDB" id="4411341at2759"/>
<dbReference type="AlphaFoldDB" id="A0A1L9NCS4"/>